<sequence>MPSSGDRLDPVGSALRRAADWVCEAVAGSPTPAPVVLIDGRSGSGKSSLARTIAQDWPGPGTVQVLALDSLYPGWDGLASAGVMLRDDVLAPRSAGEPGRWRRWDWVHDVPAEEHRVDPGAALIVEGAGALTAGTAAHADIRVWLESPAASRRERALSRDGDGYRPHWDRWAVQERTHILENTPARRATHVFVVP</sequence>
<organism evidence="1 2">
    <name type="scientific">Microbacterium invictum</name>
    <dbReference type="NCBI Taxonomy" id="515415"/>
    <lineage>
        <taxon>Bacteria</taxon>
        <taxon>Bacillati</taxon>
        <taxon>Actinomycetota</taxon>
        <taxon>Actinomycetes</taxon>
        <taxon>Micrococcales</taxon>
        <taxon>Microbacteriaceae</taxon>
        <taxon>Microbacterium</taxon>
    </lineage>
</organism>
<dbReference type="AlphaFoldDB" id="A0AA40VL22"/>
<dbReference type="Gene3D" id="3.40.50.300">
    <property type="entry name" value="P-loop containing nucleotide triphosphate hydrolases"/>
    <property type="match status" value="1"/>
</dbReference>
<dbReference type="EMBL" id="JACIFH010000001">
    <property type="protein sequence ID" value="MBB4138991.1"/>
    <property type="molecule type" value="Genomic_DNA"/>
</dbReference>
<accession>A0AA40VL22</accession>
<dbReference type="SUPFAM" id="SSF52540">
    <property type="entry name" value="P-loop containing nucleoside triphosphate hydrolases"/>
    <property type="match status" value="1"/>
</dbReference>
<gene>
    <name evidence="1" type="ORF">BKA10_000785</name>
</gene>
<evidence type="ECO:0000313" key="2">
    <source>
        <dbReference type="Proteomes" id="UP000549113"/>
    </source>
</evidence>
<dbReference type="RefSeq" id="WP_183498697.1">
    <property type="nucleotide sequence ID" value="NZ_BAABCO010000001.1"/>
</dbReference>
<dbReference type="Proteomes" id="UP000549113">
    <property type="component" value="Unassembled WGS sequence"/>
</dbReference>
<protein>
    <submittedName>
        <fullName evidence="1">Energy-coupling factor transporter ATP-binding protein EcfA2</fullName>
    </submittedName>
</protein>
<dbReference type="GO" id="GO:0005524">
    <property type="term" value="F:ATP binding"/>
    <property type="evidence" value="ECO:0007669"/>
    <property type="project" value="UniProtKB-KW"/>
</dbReference>
<dbReference type="NCBIfam" id="NF005115">
    <property type="entry name" value="PRK06547.1"/>
    <property type="match status" value="1"/>
</dbReference>
<keyword evidence="1" id="KW-0547">Nucleotide-binding</keyword>
<keyword evidence="1" id="KW-0067">ATP-binding</keyword>
<proteinExistence type="predicted"/>
<keyword evidence="2" id="KW-1185">Reference proteome</keyword>
<reference evidence="1 2" key="1">
    <citation type="submission" date="2020-08" db="EMBL/GenBank/DDBJ databases">
        <title>Sequencing the genomes of 1000 actinobacteria strains.</title>
        <authorList>
            <person name="Klenk H.-P."/>
        </authorList>
    </citation>
    <scope>NUCLEOTIDE SEQUENCE [LARGE SCALE GENOMIC DNA]</scope>
    <source>
        <strain evidence="1 2">DSM 19600</strain>
    </source>
</reference>
<evidence type="ECO:0000313" key="1">
    <source>
        <dbReference type="EMBL" id="MBB4138991.1"/>
    </source>
</evidence>
<comment type="caution">
    <text evidence="1">The sequence shown here is derived from an EMBL/GenBank/DDBJ whole genome shotgun (WGS) entry which is preliminary data.</text>
</comment>
<dbReference type="InterPro" id="IPR027417">
    <property type="entry name" value="P-loop_NTPase"/>
</dbReference>
<name>A0AA40VL22_9MICO</name>